<comment type="caution">
    <text evidence="1">The sequence shown here is derived from an EMBL/GenBank/DDBJ whole genome shotgun (WGS) entry which is preliminary data.</text>
</comment>
<dbReference type="AlphaFoldDB" id="A0AAV0EGC2"/>
<name>A0AAV0EGC2_9ASTE</name>
<dbReference type="EMBL" id="CAMAPF010000921">
    <property type="protein sequence ID" value="CAH9121636.1"/>
    <property type="molecule type" value="Genomic_DNA"/>
</dbReference>
<protein>
    <recommendedName>
        <fullName evidence="3">Retrotransposon Copia-like N-terminal domain-containing protein</fullName>
    </recommendedName>
</protein>
<accession>A0AAV0EGC2</accession>
<dbReference type="PANTHER" id="PTHR47481:SF43">
    <property type="entry name" value="RETROTRANSPOSON COPIA-LIKE N-TERMINAL DOMAIN-CONTAINING PROTEIN"/>
    <property type="match status" value="1"/>
</dbReference>
<dbReference type="Proteomes" id="UP001152523">
    <property type="component" value="Unassembled WGS sequence"/>
</dbReference>
<evidence type="ECO:0000313" key="1">
    <source>
        <dbReference type="EMBL" id="CAH9121636.1"/>
    </source>
</evidence>
<reference evidence="1" key="1">
    <citation type="submission" date="2022-07" db="EMBL/GenBank/DDBJ databases">
        <authorList>
            <person name="Macas J."/>
            <person name="Novak P."/>
            <person name="Neumann P."/>
        </authorList>
    </citation>
    <scope>NUCLEOTIDE SEQUENCE</scope>
</reference>
<organism evidence="1 2">
    <name type="scientific">Cuscuta epithymum</name>
    <dbReference type="NCBI Taxonomy" id="186058"/>
    <lineage>
        <taxon>Eukaryota</taxon>
        <taxon>Viridiplantae</taxon>
        <taxon>Streptophyta</taxon>
        <taxon>Embryophyta</taxon>
        <taxon>Tracheophyta</taxon>
        <taxon>Spermatophyta</taxon>
        <taxon>Magnoliopsida</taxon>
        <taxon>eudicotyledons</taxon>
        <taxon>Gunneridae</taxon>
        <taxon>Pentapetalae</taxon>
        <taxon>asterids</taxon>
        <taxon>lamiids</taxon>
        <taxon>Solanales</taxon>
        <taxon>Convolvulaceae</taxon>
        <taxon>Cuscuteae</taxon>
        <taxon>Cuscuta</taxon>
        <taxon>Cuscuta subgen. Cuscuta</taxon>
    </lineage>
</organism>
<dbReference type="PANTHER" id="PTHR47481">
    <property type="match status" value="1"/>
</dbReference>
<gene>
    <name evidence="1" type="ORF">CEPIT_LOCUS23850</name>
</gene>
<evidence type="ECO:0008006" key="3">
    <source>
        <dbReference type="Google" id="ProtNLM"/>
    </source>
</evidence>
<proteinExistence type="predicted"/>
<sequence>MIITPTTTVIPITATTHFPIKLITSNFPVWKCQVPSALIGLGLEAYVDGTVKVPELFTDEAKTQVTPCYTTWFRQDRTILSALLGSCSDTIQPIISSATSARHALEKLTLFISLFLAPKSSTPCDELGRGKIIFLRKNMVSCWRSHFTTSQLPSLVNCYL</sequence>
<evidence type="ECO:0000313" key="2">
    <source>
        <dbReference type="Proteomes" id="UP001152523"/>
    </source>
</evidence>
<keyword evidence="2" id="KW-1185">Reference proteome</keyword>